<dbReference type="EMBL" id="GL876975">
    <property type="protein sequence ID" value="KLU90390.1"/>
    <property type="molecule type" value="Genomic_DNA"/>
</dbReference>
<evidence type="ECO:0000256" key="3">
    <source>
        <dbReference type="ARBA" id="ARBA00023157"/>
    </source>
</evidence>
<reference evidence="7" key="1">
    <citation type="submission" date="2010-05" db="EMBL/GenBank/DDBJ databases">
        <title>The genome sequence of Magnaporthe poae strain ATCC 64411.</title>
        <authorList>
            <person name="Ma L.-J."/>
            <person name="Dead R."/>
            <person name="Young S."/>
            <person name="Zeng Q."/>
            <person name="Koehrsen M."/>
            <person name="Alvarado L."/>
            <person name="Berlin A."/>
            <person name="Chapman S.B."/>
            <person name="Chen Z."/>
            <person name="Freedman E."/>
            <person name="Gellesch M."/>
            <person name="Goldberg J."/>
            <person name="Griggs A."/>
            <person name="Gujja S."/>
            <person name="Heilman E.R."/>
            <person name="Heiman D."/>
            <person name="Hepburn T."/>
            <person name="Howarth C."/>
            <person name="Jen D."/>
            <person name="Larson L."/>
            <person name="Mehta T."/>
            <person name="Neiman D."/>
            <person name="Pearson M."/>
            <person name="Roberts A."/>
            <person name="Saif S."/>
            <person name="Shea T."/>
            <person name="Shenoy N."/>
            <person name="Sisk P."/>
            <person name="Stolte C."/>
            <person name="Sykes S."/>
            <person name="Walk T."/>
            <person name="White J."/>
            <person name="Yandava C."/>
            <person name="Haas B."/>
            <person name="Nusbaum C."/>
            <person name="Birren B."/>
        </authorList>
    </citation>
    <scope>NUCLEOTIDE SEQUENCE [LARGE SCALE GENOMIC DNA]</scope>
    <source>
        <strain evidence="7">ATCC 64411 / 73-15</strain>
    </source>
</reference>
<dbReference type="GO" id="GO:0003723">
    <property type="term" value="F:RNA binding"/>
    <property type="evidence" value="ECO:0007669"/>
    <property type="project" value="InterPro"/>
</dbReference>
<evidence type="ECO:0000313" key="6">
    <source>
        <dbReference type="EnsemblFungi" id="MAPG_10244T0"/>
    </source>
</evidence>
<keyword evidence="7" id="KW-1185">Reference proteome</keyword>
<dbReference type="Gene3D" id="3.10.450.30">
    <property type="entry name" value="Microbial ribonucleases"/>
    <property type="match status" value="1"/>
</dbReference>
<dbReference type="AlphaFoldDB" id="A0A0C4EC30"/>
<dbReference type="OrthoDB" id="4224768at2759"/>
<dbReference type="OMA" id="FCGIGTK"/>
<dbReference type="SUPFAM" id="SSF53933">
    <property type="entry name" value="Microbial ribonucleases"/>
    <property type="match status" value="1"/>
</dbReference>
<evidence type="ECO:0000256" key="1">
    <source>
        <dbReference type="ARBA" id="ARBA00022722"/>
    </source>
</evidence>
<dbReference type="GO" id="GO:0016787">
    <property type="term" value="F:hydrolase activity"/>
    <property type="evidence" value="ECO:0007669"/>
    <property type="project" value="UniProtKB-KW"/>
</dbReference>
<keyword evidence="2" id="KW-0378">Hydrolase</keyword>
<organism evidence="6 7">
    <name type="scientific">Magnaporthiopsis poae (strain ATCC 64411 / 73-15)</name>
    <name type="common">Kentucky bluegrass fungus</name>
    <name type="synonym">Magnaporthe poae</name>
    <dbReference type="NCBI Taxonomy" id="644358"/>
    <lineage>
        <taxon>Eukaryota</taxon>
        <taxon>Fungi</taxon>
        <taxon>Dikarya</taxon>
        <taxon>Ascomycota</taxon>
        <taxon>Pezizomycotina</taxon>
        <taxon>Sordariomycetes</taxon>
        <taxon>Sordariomycetidae</taxon>
        <taxon>Magnaporthales</taxon>
        <taxon>Magnaporthaceae</taxon>
        <taxon>Magnaporthiopsis</taxon>
    </lineage>
</organism>
<evidence type="ECO:0000313" key="7">
    <source>
        <dbReference type="Proteomes" id="UP000011715"/>
    </source>
</evidence>
<reference evidence="6" key="4">
    <citation type="journal article" date="2015" name="G3 (Bethesda)">
        <title>Genome sequences of three phytopathogenic species of the Magnaporthaceae family of fungi.</title>
        <authorList>
            <person name="Okagaki L.H."/>
            <person name="Nunes C.C."/>
            <person name="Sailsbery J."/>
            <person name="Clay B."/>
            <person name="Brown D."/>
            <person name="John T."/>
            <person name="Oh Y."/>
            <person name="Young N."/>
            <person name="Fitzgerald M."/>
            <person name="Haas B.J."/>
            <person name="Zeng Q."/>
            <person name="Young S."/>
            <person name="Adiconis X."/>
            <person name="Fan L."/>
            <person name="Levin J.Z."/>
            <person name="Mitchell T.K."/>
            <person name="Okubara P.A."/>
            <person name="Farman M.L."/>
            <person name="Kohn L.M."/>
            <person name="Birren B."/>
            <person name="Ma L.-J."/>
            <person name="Dean R.A."/>
        </authorList>
    </citation>
    <scope>NUCLEOTIDE SEQUENCE</scope>
    <source>
        <strain evidence="6">ATCC 64411 / 73-15</strain>
    </source>
</reference>
<evidence type="ECO:0000313" key="5">
    <source>
        <dbReference type="EMBL" id="KLU90390.1"/>
    </source>
</evidence>
<sequence>MVSFSQLLTLFAATAAVASPVPVLDEGAADLTIGNSINSATKVLEARAGSMYTCRAGASNNGQVYGTVGMDKAIGYFRQAGTTPGLSGYPKPFGNAGKVMKFKSGCGSDVWELPLLASGKPYAYDKKKIDNPPGPIRVYYTSGLKFCGIGAKENPTGTGNPHNCKLA</sequence>
<reference evidence="6" key="5">
    <citation type="submission" date="2015-06" db="UniProtKB">
        <authorList>
            <consortium name="EnsemblFungi"/>
        </authorList>
    </citation>
    <scope>IDENTIFICATION</scope>
    <source>
        <strain evidence="6">ATCC 64411</strain>
    </source>
</reference>
<dbReference type="PIRSF" id="PIRSF037430">
    <property type="entry name" value="RNase_U2"/>
    <property type="match status" value="1"/>
</dbReference>
<protein>
    <submittedName>
        <fullName evidence="5 6">Uncharacterized protein</fullName>
    </submittedName>
</protein>
<dbReference type="eggNOG" id="ENOG502T5DG">
    <property type="taxonomic scope" value="Eukaryota"/>
</dbReference>
<dbReference type="InterPro" id="IPR016191">
    <property type="entry name" value="Ribonuclease/ribotoxin"/>
</dbReference>
<name>A0A0C4EC30_MAGP6</name>
<dbReference type="Proteomes" id="UP000011715">
    <property type="component" value="Unassembled WGS sequence"/>
</dbReference>
<dbReference type="EMBL" id="ADBL01002294">
    <property type="status" value="NOT_ANNOTATED_CDS"/>
    <property type="molecule type" value="Genomic_DNA"/>
</dbReference>
<reference evidence="5" key="3">
    <citation type="submission" date="2011-03" db="EMBL/GenBank/DDBJ databases">
        <title>Annotation of Magnaporthe poae ATCC 64411.</title>
        <authorList>
            <person name="Ma L.-J."/>
            <person name="Dead R."/>
            <person name="Young S.K."/>
            <person name="Zeng Q."/>
            <person name="Gargeya S."/>
            <person name="Fitzgerald M."/>
            <person name="Haas B."/>
            <person name="Abouelleil A."/>
            <person name="Alvarado L."/>
            <person name="Arachchi H.M."/>
            <person name="Berlin A."/>
            <person name="Brown A."/>
            <person name="Chapman S.B."/>
            <person name="Chen Z."/>
            <person name="Dunbar C."/>
            <person name="Freedman E."/>
            <person name="Gearin G."/>
            <person name="Gellesch M."/>
            <person name="Goldberg J."/>
            <person name="Griggs A."/>
            <person name="Gujja S."/>
            <person name="Heiman D."/>
            <person name="Howarth C."/>
            <person name="Larson L."/>
            <person name="Lui A."/>
            <person name="MacDonald P.J.P."/>
            <person name="Mehta T."/>
            <person name="Montmayeur A."/>
            <person name="Murphy C."/>
            <person name="Neiman D."/>
            <person name="Pearson M."/>
            <person name="Priest M."/>
            <person name="Roberts A."/>
            <person name="Saif S."/>
            <person name="Shea T."/>
            <person name="Shenoy N."/>
            <person name="Sisk P."/>
            <person name="Stolte C."/>
            <person name="Sykes S."/>
            <person name="Yandava C."/>
            <person name="Wortman J."/>
            <person name="Nusbaum C."/>
            <person name="Birren B."/>
        </authorList>
    </citation>
    <scope>NUCLEOTIDE SEQUENCE</scope>
    <source>
        <strain evidence="5">ATCC 64411</strain>
    </source>
</reference>
<reference evidence="5" key="2">
    <citation type="submission" date="2010-05" db="EMBL/GenBank/DDBJ databases">
        <title>The Genome Sequence of Magnaporthe poae strain ATCC 64411.</title>
        <authorList>
            <consortium name="The Broad Institute Genome Sequencing Platform"/>
            <consortium name="Broad Institute Genome Sequencing Center for Infectious Disease"/>
            <person name="Ma L.-J."/>
            <person name="Dead R."/>
            <person name="Young S."/>
            <person name="Zeng Q."/>
            <person name="Koehrsen M."/>
            <person name="Alvarado L."/>
            <person name="Berlin A."/>
            <person name="Chapman S.B."/>
            <person name="Chen Z."/>
            <person name="Freedman E."/>
            <person name="Gellesch M."/>
            <person name="Goldberg J."/>
            <person name="Griggs A."/>
            <person name="Gujja S."/>
            <person name="Heilman E.R."/>
            <person name="Heiman D."/>
            <person name="Hepburn T."/>
            <person name="Howarth C."/>
            <person name="Jen D."/>
            <person name="Larson L."/>
            <person name="Mehta T."/>
            <person name="Neiman D."/>
            <person name="Pearson M."/>
            <person name="Roberts A."/>
            <person name="Saif S."/>
            <person name="Shea T."/>
            <person name="Shenoy N."/>
            <person name="Sisk P."/>
            <person name="Stolte C."/>
            <person name="Sykes S."/>
            <person name="Walk T."/>
            <person name="White J."/>
            <person name="Yandava C."/>
            <person name="Haas B."/>
            <person name="Nusbaum C."/>
            <person name="Birren B."/>
        </authorList>
    </citation>
    <scope>NUCLEOTIDE SEQUENCE</scope>
    <source>
        <strain evidence="5">ATCC 64411</strain>
    </source>
</reference>
<dbReference type="GO" id="GO:0004540">
    <property type="term" value="F:RNA nuclease activity"/>
    <property type="evidence" value="ECO:0007669"/>
    <property type="project" value="InterPro"/>
</dbReference>
<feature type="signal peptide" evidence="4">
    <location>
        <begin position="1"/>
        <end position="18"/>
    </location>
</feature>
<proteinExistence type="predicted"/>
<feature type="chain" id="PRO_5009385919" evidence="4">
    <location>
        <begin position="19"/>
        <end position="167"/>
    </location>
</feature>
<evidence type="ECO:0000256" key="2">
    <source>
        <dbReference type="ARBA" id="ARBA00022801"/>
    </source>
</evidence>
<keyword evidence="3" id="KW-1015">Disulfide bond</keyword>
<dbReference type="InterPro" id="IPR048269">
    <property type="entry name" value="RNase_U2"/>
</dbReference>
<keyword evidence="1" id="KW-0540">Nuclease</keyword>
<dbReference type="EnsemblFungi" id="MAPG_10244T0">
    <property type="protein sequence ID" value="MAPG_10244T0"/>
    <property type="gene ID" value="MAPG_10244"/>
</dbReference>
<keyword evidence="4" id="KW-0732">Signal</keyword>
<evidence type="ECO:0000256" key="4">
    <source>
        <dbReference type="SAM" id="SignalP"/>
    </source>
</evidence>
<accession>A0A0C4EC30</accession>
<gene>
    <name evidence="5" type="ORF">MAPG_10244</name>
</gene>
<dbReference type="VEuPathDB" id="FungiDB:MAPG_10244"/>